<evidence type="ECO:0000313" key="3">
    <source>
        <dbReference type="EMBL" id="QRD87003.1"/>
    </source>
</evidence>
<keyword evidence="2" id="KW-1133">Transmembrane helix</keyword>
<evidence type="ECO:0000256" key="1">
    <source>
        <dbReference type="SAM" id="MobiDB-lite"/>
    </source>
</evidence>
<dbReference type="VEuPathDB" id="FungiDB:AFLA_007588"/>
<evidence type="ECO:0000256" key="2">
    <source>
        <dbReference type="SAM" id="Phobius"/>
    </source>
</evidence>
<dbReference type="EMBL" id="CP044619">
    <property type="protein sequence ID" value="QRD87003.1"/>
    <property type="molecule type" value="Genomic_DNA"/>
</dbReference>
<evidence type="ECO:0000313" key="4">
    <source>
        <dbReference type="Proteomes" id="UP000596276"/>
    </source>
</evidence>
<feature type="compositionally biased region" description="Polar residues" evidence="1">
    <location>
        <begin position="143"/>
        <end position="152"/>
    </location>
</feature>
<sequence>MAWEAYWYSGDDPRMYFLCIFCHSKICIECQNTIYLFQSSGYFAASLFVFSAAAYFSCKTGATWPDQRDYHSFFEYSAGGISVCKICDSGTAYNSRFGICDYEKKVRSCHNHGPAGYDELREGHGQEGKGHGNGQFWRGYGQEGNNRGNGQWSEGHGQEGKNNGNGQQEHGEGSH</sequence>
<organism evidence="3 4">
    <name type="scientific">Aspergillus flavus (strain ATCC 200026 / FGSC A1120 / IAM 13836 / NRRL 3357 / JCM 12722 / SRRC 167)</name>
    <dbReference type="NCBI Taxonomy" id="332952"/>
    <lineage>
        <taxon>Eukaryota</taxon>
        <taxon>Fungi</taxon>
        <taxon>Dikarya</taxon>
        <taxon>Ascomycota</taxon>
        <taxon>Pezizomycotina</taxon>
        <taxon>Eurotiomycetes</taxon>
        <taxon>Eurotiomycetidae</taxon>
        <taxon>Eurotiales</taxon>
        <taxon>Aspergillaceae</taxon>
        <taxon>Aspergillus</taxon>
        <taxon>Aspergillus subgen. Circumdati</taxon>
    </lineage>
</organism>
<dbReference type="Proteomes" id="UP000596276">
    <property type="component" value="Chromosome 1"/>
</dbReference>
<accession>A0A7U2MNK7</accession>
<protein>
    <submittedName>
        <fullName evidence="3">Uncharacterized protein</fullName>
    </submittedName>
</protein>
<keyword evidence="4" id="KW-1185">Reference proteome</keyword>
<feature type="region of interest" description="Disordered" evidence="1">
    <location>
        <begin position="120"/>
        <end position="175"/>
    </location>
</feature>
<dbReference type="SUPFAM" id="SSF57625">
    <property type="entry name" value="Invertebrate chitin-binding proteins"/>
    <property type="match status" value="1"/>
</dbReference>
<keyword evidence="2" id="KW-0812">Transmembrane</keyword>
<dbReference type="InterPro" id="IPR036508">
    <property type="entry name" value="Chitin-bd_dom_sf"/>
</dbReference>
<gene>
    <name evidence="3" type="ORF">F9C07_2218343</name>
</gene>
<reference evidence="4" key="1">
    <citation type="journal article" date="2021" name="G3 (Bethesda)">
        <title>Chromosome assembled and annotated genome sequence of Aspergillus flavus NRRL 3357.</title>
        <authorList>
            <person name="Skerker J.M."/>
            <person name="Pianalto K.M."/>
            <person name="Mondo S.J."/>
            <person name="Yang K."/>
            <person name="Arkin A.P."/>
            <person name="Keller N.P."/>
            <person name="Grigoriev I.V."/>
            <person name="Louise Glass N.L."/>
        </authorList>
    </citation>
    <scope>NUCLEOTIDE SEQUENCE [LARGE SCALE GENOMIC DNA]</scope>
    <source>
        <strain evidence="4">ATCC 200026 / FGSC A1120 / IAM 13836 / NRRL 3357 / JCM 12722 / SRRC 167</strain>
    </source>
</reference>
<proteinExistence type="predicted"/>
<dbReference type="VEuPathDB" id="FungiDB:F9C07_2218343"/>
<feature type="compositionally biased region" description="Basic and acidic residues" evidence="1">
    <location>
        <begin position="120"/>
        <end position="130"/>
    </location>
</feature>
<feature type="transmembrane region" description="Helical" evidence="2">
    <location>
        <begin position="41"/>
        <end position="58"/>
    </location>
</feature>
<dbReference type="AlphaFoldDB" id="A0A7U2MNK7"/>
<name>A0A7U2MNK7_ASPFN</name>
<keyword evidence="2" id="KW-0472">Membrane</keyword>
<dbReference type="GO" id="GO:0008061">
    <property type="term" value="F:chitin binding"/>
    <property type="evidence" value="ECO:0007669"/>
    <property type="project" value="InterPro"/>
</dbReference>